<evidence type="ECO:0000313" key="1">
    <source>
        <dbReference type="EMBL" id="GEM79050.1"/>
    </source>
</evidence>
<dbReference type="InterPro" id="IPR006439">
    <property type="entry name" value="HAD-SF_hydro_IA"/>
</dbReference>
<dbReference type="InterPro" id="IPR036412">
    <property type="entry name" value="HAD-like_sf"/>
</dbReference>
<dbReference type="Pfam" id="PF00702">
    <property type="entry name" value="Hydrolase"/>
    <property type="match status" value="1"/>
</dbReference>
<proteinExistence type="predicted"/>
<protein>
    <submittedName>
        <fullName evidence="1">Uncharacterized protein</fullName>
    </submittedName>
</protein>
<dbReference type="AlphaFoldDB" id="A0A511QP08"/>
<dbReference type="PANTHER" id="PTHR18901:SF38">
    <property type="entry name" value="PSEUDOURIDINE-5'-PHOSPHATASE"/>
    <property type="match status" value="1"/>
</dbReference>
<reference evidence="1 2" key="1">
    <citation type="submission" date="2019-07" db="EMBL/GenBank/DDBJ databases">
        <title>Whole genome shotgun sequence of Vibrio superstes NBRC 103154.</title>
        <authorList>
            <person name="Hosoyama A."/>
            <person name="Uohara A."/>
            <person name="Ohji S."/>
            <person name="Ichikawa N."/>
        </authorList>
    </citation>
    <scope>NUCLEOTIDE SEQUENCE [LARGE SCALE GENOMIC DNA]</scope>
    <source>
        <strain evidence="1 2">NBRC 103154</strain>
    </source>
</reference>
<dbReference type="PANTHER" id="PTHR18901">
    <property type="entry name" value="2-DEOXYGLUCOSE-6-PHOSPHATE PHOSPHATASE 2"/>
    <property type="match status" value="1"/>
</dbReference>
<name>A0A511QP08_9VIBR</name>
<dbReference type="InterPro" id="IPR023214">
    <property type="entry name" value="HAD_sf"/>
</dbReference>
<gene>
    <name evidence="1" type="ORF">VSU01S_12950</name>
</gene>
<organism evidence="1 2">
    <name type="scientific">Vibrio superstes NBRC 103154</name>
    <dbReference type="NCBI Taxonomy" id="1219062"/>
    <lineage>
        <taxon>Bacteria</taxon>
        <taxon>Pseudomonadati</taxon>
        <taxon>Pseudomonadota</taxon>
        <taxon>Gammaproteobacteria</taxon>
        <taxon>Vibrionales</taxon>
        <taxon>Vibrionaceae</taxon>
        <taxon>Vibrio</taxon>
    </lineage>
</organism>
<dbReference type="Proteomes" id="UP000321113">
    <property type="component" value="Unassembled WGS sequence"/>
</dbReference>
<evidence type="ECO:0000313" key="2">
    <source>
        <dbReference type="Proteomes" id="UP000321113"/>
    </source>
</evidence>
<dbReference type="CDD" id="cd07505">
    <property type="entry name" value="HAD_BPGM-like"/>
    <property type="match status" value="1"/>
</dbReference>
<sequence length="143" mass="15814">MNYYHEVTEHQAIPIKEGVIELLEWLKANQIPMAVATSTDLRLAKVKLQLAGLERYFDNVTCGCEVTHGKPDPEIYVLAASRLNVEPQYCLGFEDSNNGVRAGIVAHLQMIQIPDLVEPTDEIKALGHTILPSLKAVVGHLSK</sequence>
<dbReference type="Gene3D" id="3.40.50.1000">
    <property type="entry name" value="HAD superfamily/HAD-like"/>
    <property type="match status" value="1"/>
</dbReference>
<dbReference type="NCBIfam" id="TIGR01509">
    <property type="entry name" value="HAD-SF-IA-v3"/>
    <property type="match status" value="1"/>
</dbReference>
<dbReference type="SUPFAM" id="SSF56784">
    <property type="entry name" value="HAD-like"/>
    <property type="match status" value="1"/>
</dbReference>
<comment type="caution">
    <text evidence="1">The sequence shown here is derived from an EMBL/GenBank/DDBJ whole genome shotgun (WGS) entry which is preliminary data.</text>
</comment>
<dbReference type="EMBL" id="BJXK01000004">
    <property type="protein sequence ID" value="GEM79050.1"/>
    <property type="molecule type" value="Genomic_DNA"/>
</dbReference>
<keyword evidence="2" id="KW-1185">Reference proteome</keyword>
<accession>A0A511QP08</accession>